<keyword evidence="3" id="KW-1185">Reference proteome</keyword>
<sequence>MNSHDARYRRTASFLVLLATSSLCTENVTAFGIVAPNGKSATTKSKSALEISTAIPHPLAQPVDGLSLADRLFRGDLAVLPDSSQEEASRQQQPKKKKKIRAVAPLVLDEEEVLRRKLEWAGRYTSVEALRETFGGNQNKLWGDLQASTARRLYKTLLPSALLELSQLGVGQLQPQDLAPLAYQARVAAKLYARERCTVPARLAATLFDGFRQWLKYGKFQAHGMTYDQVWQKYAEKICHETEQHPKDAEQDVCLKILERSCVSNSGVDALVLKKDDDNNEADTDDDDEQRQQRLLERIHAQLEQDMYQLLLPHNVVVPSNNKNTTSPKKHPWSRRNHVLMVRLLARQRRLEARRQQQEAKNHTNVLQP</sequence>
<name>A0A9N8HQN0_9STRA</name>
<feature type="signal peptide" evidence="1">
    <location>
        <begin position="1"/>
        <end position="30"/>
    </location>
</feature>
<evidence type="ECO:0000313" key="2">
    <source>
        <dbReference type="EMBL" id="CAB9519238.1"/>
    </source>
</evidence>
<keyword evidence="1" id="KW-0732">Signal</keyword>
<evidence type="ECO:0000256" key="1">
    <source>
        <dbReference type="SAM" id="SignalP"/>
    </source>
</evidence>
<proteinExistence type="predicted"/>
<evidence type="ECO:0000313" key="3">
    <source>
        <dbReference type="Proteomes" id="UP001153069"/>
    </source>
</evidence>
<protein>
    <submittedName>
        <fullName evidence="2">Uncharacterized protein</fullName>
    </submittedName>
</protein>
<gene>
    <name evidence="2" type="ORF">SEMRO_1001_G229760.1</name>
</gene>
<comment type="caution">
    <text evidence="2">The sequence shown here is derived from an EMBL/GenBank/DDBJ whole genome shotgun (WGS) entry which is preliminary data.</text>
</comment>
<dbReference type="AlphaFoldDB" id="A0A9N8HQN0"/>
<feature type="chain" id="PRO_5040161897" evidence="1">
    <location>
        <begin position="31"/>
        <end position="369"/>
    </location>
</feature>
<organism evidence="2 3">
    <name type="scientific">Seminavis robusta</name>
    <dbReference type="NCBI Taxonomy" id="568900"/>
    <lineage>
        <taxon>Eukaryota</taxon>
        <taxon>Sar</taxon>
        <taxon>Stramenopiles</taxon>
        <taxon>Ochrophyta</taxon>
        <taxon>Bacillariophyta</taxon>
        <taxon>Bacillariophyceae</taxon>
        <taxon>Bacillariophycidae</taxon>
        <taxon>Naviculales</taxon>
        <taxon>Naviculaceae</taxon>
        <taxon>Seminavis</taxon>
    </lineage>
</organism>
<reference evidence="2" key="1">
    <citation type="submission" date="2020-06" db="EMBL/GenBank/DDBJ databases">
        <authorList>
            <consortium name="Plant Systems Biology data submission"/>
        </authorList>
    </citation>
    <scope>NUCLEOTIDE SEQUENCE</scope>
    <source>
        <strain evidence="2">D6</strain>
    </source>
</reference>
<dbReference type="OrthoDB" id="205763at2759"/>
<dbReference type="Proteomes" id="UP001153069">
    <property type="component" value="Unassembled WGS sequence"/>
</dbReference>
<dbReference type="EMBL" id="CAICTM010000999">
    <property type="protein sequence ID" value="CAB9519238.1"/>
    <property type="molecule type" value="Genomic_DNA"/>
</dbReference>
<accession>A0A9N8HQN0</accession>